<dbReference type="EMBL" id="SMAS01000002">
    <property type="protein sequence ID" value="TCT36561.1"/>
    <property type="molecule type" value="Genomic_DNA"/>
</dbReference>
<name>A0A4R3NT27_9GAMM</name>
<reference evidence="1 2" key="1">
    <citation type="submission" date="2019-03" db="EMBL/GenBank/DDBJ databases">
        <title>Genomic analyses of the natural microbiome of Caenorhabditis elegans.</title>
        <authorList>
            <person name="Samuel B."/>
        </authorList>
    </citation>
    <scope>NUCLEOTIDE SEQUENCE [LARGE SCALE GENOMIC DNA]</scope>
    <source>
        <strain evidence="1 2">JUb102</strain>
    </source>
</reference>
<organism evidence="1 2">
    <name type="scientific">Providencia alcalifaciens</name>
    <dbReference type="NCBI Taxonomy" id="126385"/>
    <lineage>
        <taxon>Bacteria</taxon>
        <taxon>Pseudomonadati</taxon>
        <taxon>Pseudomonadota</taxon>
        <taxon>Gammaproteobacteria</taxon>
        <taxon>Enterobacterales</taxon>
        <taxon>Morganellaceae</taxon>
        <taxon>Providencia</taxon>
    </lineage>
</organism>
<comment type="caution">
    <text evidence="1">The sequence shown here is derived from an EMBL/GenBank/DDBJ whole genome shotgun (WGS) entry which is preliminary data.</text>
</comment>
<protein>
    <recommendedName>
        <fullName evidence="3">DUF3168 domain-containing protein</fullName>
    </recommendedName>
</protein>
<evidence type="ECO:0000313" key="2">
    <source>
        <dbReference type="Proteomes" id="UP000295055"/>
    </source>
</evidence>
<proteinExistence type="predicted"/>
<dbReference type="AlphaFoldDB" id="A0A4R3NT27"/>
<evidence type="ECO:0008006" key="3">
    <source>
        <dbReference type="Google" id="ProtNLM"/>
    </source>
</evidence>
<sequence>MIETDIKADLERLTGLNAYPLGLPSDVLEGVIYQRISDPKVLTGLAKTSLVQSRFQITFQIPNDYAKALKLEALVLEAWENITHGHIGSYPVQTVQRGAFMQSREEQTDKRVIFRVMRDFVLTYPEDAE</sequence>
<evidence type="ECO:0000313" key="1">
    <source>
        <dbReference type="EMBL" id="TCT36561.1"/>
    </source>
</evidence>
<dbReference type="OrthoDB" id="6444351at2"/>
<gene>
    <name evidence="1" type="ORF">EC835_10210</name>
</gene>
<accession>A0A4R3NT27</accession>
<dbReference type="RefSeq" id="WP_132495189.1">
    <property type="nucleotide sequence ID" value="NZ_SMAS01000002.1"/>
</dbReference>
<dbReference type="Proteomes" id="UP000295055">
    <property type="component" value="Unassembled WGS sequence"/>
</dbReference>